<evidence type="ECO:0000313" key="2">
    <source>
        <dbReference type="Proteomes" id="UP000271098"/>
    </source>
</evidence>
<dbReference type="AlphaFoldDB" id="A0A183DNC6"/>
<dbReference type="WBParaSite" id="GPUH_0001023001-mRNA-1">
    <property type="protein sequence ID" value="GPUH_0001023001-mRNA-1"/>
    <property type="gene ID" value="GPUH_0001023001"/>
</dbReference>
<proteinExistence type="predicted"/>
<keyword evidence="2" id="KW-1185">Reference proteome</keyword>
<protein>
    <submittedName>
        <fullName evidence="3">Zf-Tim10_DDP domain-containing protein</fullName>
    </submittedName>
</protein>
<gene>
    <name evidence="1" type="ORF">GPUH_LOCUS10217</name>
</gene>
<name>A0A183DNC6_9BILA</name>
<evidence type="ECO:0000313" key="1">
    <source>
        <dbReference type="EMBL" id="VDN17144.1"/>
    </source>
</evidence>
<accession>A0A183DNC6</accession>
<organism evidence="3">
    <name type="scientific">Gongylonema pulchrum</name>
    <dbReference type="NCBI Taxonomy" id="637853"/>
    <lineage>
        <taxon>Eukaryota</taxon>
        <taxon>Metazoa</taxon>
        <taxon>Ecdysozoa</taxon>
        <taxon>Nematoda</taxon>
        <taxon>Chromadorea</taxon>
        <taxon>Rhabditida</taxon>
        <taxon>Spirurina</taxon>
        <taxon>Spiruromorpha</taxon>
        <taxon>Spiruroidea</taxon>
        <taxon>Gongylonematidae</taxon>
        <taxon>Gongylonema</taxon>
    </lineage>
</organism>
<dbReference type="Proteomes" id="UP000271098">
    <property type="component" value="Unassembled WGS sequence"/>
</dbReference>
<sequence length="79" mass="9154">MGELRLQMVRCASLCYNDVADDRTTEECVRRCGRMEQVDKAIRRELSKLSVFRTVWSGAWQSVGVKNLKKVMLILKEAF</sequence>
<dbReference type="EMBL" id="UYRT01077883">
    <property type="protein sequence ID" value="VDN17144.1"/>
    <property type="molecule type" value="Genomic_DNA"/>
</dbReference>
<reference evidence="1 2" key="2">
    <citation type="submission" date="2018-11" db="EMBL/GenBank/DDBJ databases">
        <authorList>
            <consortium name="Pathogen Informatics"/>
        </authorList>
    </citation>
    <scope>NUCLEOTIDE SEQUENCE [LARGE SCALE GENOMIC DNA]</scope>
</reference>
<reference evidence="3" key="1">
    <citation type="submission" date="2016-06" db="UniProtKB">
        <authorList>
            <consortium name="WormBaseParasite"/>
        </authorList>
    </citation>
    <scope>IDENTIFICATION</scope>
</reference>
<evidence type="ECO:0000313" key="3">
    <source>
        <dbReference type="WBParaSite" id="GPUH_0001023001-mRNA-1"/>
    </source>
</evidence>